<evidence type="ECO:0000259" key="20">
    <source>
        <dbReference type="PROSITE" id="PS51194"/>
    </source>
</evidence>
<keyword evidence="13" id="KW-0234">DNA repair</keyword>
<dbReference type="InterPro" id="IPR036397">
    <property type="entry name" value="RNaseH_sf"/>
</dbReference>
<dbReference type="GO" id="GO:0097681">
    <property type="term" value="P:double-strand break repair via alternative nonhomologous end joining"/>
    <property type="evidence" value="ECO:0007669"/>
    <property type="project" value="UniProtKB-ARBA"/>
</dbReference>
<dbReference type="Gene3D" id="3.40.50.300">
    <property type="entry name" value="P-loop containing nucleotide triphosphate hydrolases"/>
    <property type="match status" value="2"/>
</dbReference>
<keyword evidence="6" id="KW-0548">Nucleotidyltransferase</keyword>
<dbReference type="Pfam" id="PF20470">
    <property type="entry name" value="HTH_61"/>
    <property type="match status" value="1"/>
</dbReference>
<dbReference type="SMART" id="SM00490">
    <property type="entry name" value="HELICc"/>
    <property type="match status" value="1"/>
</dbReference>
<dbReference type="Gene3D" id="1.10.3380.20">
    <property type="match status" value="1"/>
</dbReference>
<dbReference type="SMART" id="SM00487">
    <property type="entry name" value="DEXDc"/>
    <property type="match status" value="1"/>
</dbReference>
<feature type="region of interest" description="Disordered" evidence="18">
    <location>
        <begin position="924"/>
        <end position="947"/>
    </location>
</feature>
<dbReference type="Pfam" id="PF21099">
    <property type="entry name" value="POLQ_helical"/>
    <property type="match status" value="1"/>
</dbReference>
<dbReference type="InterPro" id="IPR036390">
    <property type="entry name" value="WH_DNA-bd_sf"/>
</dbReference>
<dbReference type="Pfam" id="PF00271">
    <property type="entry name" value="Helicase_C"/>
    <property type="match status" value="1"/>
</dbReference>
<evidence type="ECO:0000256" key="13">
    <source>
        <dbReference type="ARBA" id="ARBA00023204"/>
    </source>
</evidence>
<dbReference type="CDD" id="cd18026">
    <property type="entry name" value="DEXHc_POLQ-like"/>
    <property type="match status" value="1"/>
</dbReference>
<comment type="similarity">
    <text evidence="3">Belongs to the DNA polymerase type-A family.</text>
</comment>
<evidence type="ECO:0000256" key="18">
    <source>
        <dbReference type="SAM" id="MobiDB-lite"/>
    </source>
</evidence>
<evidence type="ECO:0000313" key="21">
    <source>
        <dbReference type="EMBL" id="VVC97697.1"/>
    </source>
</evidence>
<dbReference type="Gene3D" id="3.30.420.10">
    <property type="entry name" value="Ribonuclease H-like superfamily/Ribonuclease H"/>
    <property type="match status" value="1"/>
</dbReference>
<dbReference type="GO" id="GO:0003676">
    <property type="term" value="F:nucleic acid binding"/>
    <property type="evidence" value="ECO:0007669"/>
    <property type="project" value="InterPro"/>
</dbReference>
<keyword evidence="14" id="KW-0539">Nucleus</keyword>
<evidence type="ECO:0000313" key="22">
    <source>
        <dbReference type="Proteomes" id="UP000324832"/>
    </source>
</evidence>
<dbReference type="GO" id="GO:0043138">
    <property type="term" value="F:3'-5' DNA helicase activity"/>
    <property type="evidence" value="ECO:0007669"/>
    <property type="project" value="UniProtKB-EC"/>
</dbReference>
<dbReference type="CDD" id="cd18795">
    <property type="entry name" value="SF2_C_Ski2"/>
    <property type="match status" value="1"/>
</dbReference>
<evidence type="ECO:0000256" key="5">
    <source>
        <dbReference type="ARBA" id="ARBA00022679"/>
    </source>
</evidence>
<dbReference type="InterPro" id="IPR001650">
    <property type="entry name" value="Helicase_C-like"/>
</dbReference>
<keyword evidence="9" id="KW-0378">Hydrolase</keyword>
<organism evidence="21 22">
    <name type="scientific">Leptidea sinapis</name>
    <dbReference type="NCBI Taxonomy" id="189913"/>
    <lineage>
        <taxon>Eukaryota</taxon>
        <taxon>Metazoa</taxon>
        <taxon>Ecdysozoa</taxon>
        <taxon>Arthropoda</taxon>
        <taxon>Hexapoda</taxon>
        <taxon>Insecta</taxon>
        <taxon>Pterygota</taxon>
        <taxon>Neoptera</taxon>
        <taxon>Endopterygota</taxon>
        <taxon>Lepidoptera</taxon>
        <taxon>Glossata</taxon>
        <taxon>Ditrysia</taxon>
        <taxon>Papilionoidea</taxon>
        <taxon>Pieridae</taxon>
        <taxon>Dismorphiinae</taxon>
        <taxon>Leptidea</taxon>
    </lineage>
</organism>
<evidence type="ECO:0000256" key="16">
    <source>
        <dbReference type="ARBA" id="ARBA00049244"/>
    </source>
</evidence>
<feature type="domain" description="Helicase ATP-binding" evidence="19">
    <location>
        <begin position="126"/>
        <end position="300"/>
    </location>
</feature>
<dbReference type="EMBL" id="FZQP02003289">
    <property type="protein sequence ID" value="VVC97697.1"/>
    <property type="molecule type" value="Genomic_DNA"/>
</dbReference>
<dbReference type="InterPro" id="IPR027417">
    <property type="entry name" value="P-loop_NTPase"/>
</dbReference>
<dbReference type="SUPFAM" id="SSF52540">
    <property type="entry name" value="P-loop containing nucleoside triphosphate hydrolases"/>
    <property type="match status" value="1"/>
</dbReference>
<evidence type="ECO:0000256" key="7">
    <source>
        <dbReference type="ARBA" id="ARBA00022741"/>
    </source>
</evidence>
<evidence type="ECO:0000256" key="3">
    <source>
        <dbReference type="ARBA" id="ARBA00007705"/>
    </source>
</evidence>
<reference evidence="21 22" key="1">
    <citation type="submission" date="2017-07" db="EMBL/GenBank/DDBJ databases">
        <authorList>
            <person name="Talla V."/>
            <person name="Backstrom N."/>
        </authorList>
    </citation>
    <scope>NUCLEOTIDE SEQUENCE [LARGE SCALE GENOMIC DNA]</scope>
</reference>
<evidence type="ECO:0000256" key="4">
    <source>
        <dbReference type="ARBA" id="ARBA00012417"/>
    </source>
</evidence>
<evidence type="ECO:0000256" key="12">
    <source>
        <dbReference type="ARBA" id="ARBA00022932"/>
    </source>
</evidence>
<evidence type="ECO:0000256" key="8">
    <source>
        <dbReference type="ARBA" id="ARBA00022763"/>
    </source>
</evidence>
<keyword evidence="8" id="KW-0227">DNA damage</keyword>
<dbReference type="SUPFAM" id="SSF46785">
    <property type="entry name" value="Winged helix' DNA-binding domain"/>
    <property type="match status" value="1"/>
</dbReference>
<evidence type="ECO:0000256" key="14">
    <source>
        <dbReference type="ARBA" id="ARBA00023242"/>
    </source>
</evidence>
<dbReference type="Pfam" id="PF00270">
    <property type="entry name" value="DEAD"/>
    <property type="match status" value="1"/>
</dbReference>
<proteinExistence type="inferred from homology"/>
<evidence type="ECO:0000259" key="19">
    <source>
        <dbReference type="PROSITE" id="PS51192"/>
    </source>
</evidence>
<dbReference type="SUPFAM" id="SSF158702">
    <property type="entry name" value="Sec63 N-terminal domain-like"/>
    <property type="match status" value="1"/>
</dbReference>
<keyword evidence="10" id="KW-0347">Helicase</keyword>
<evidence type="ECO:0000256" key="6">
    <source>
        <dbReference type="ARBA" id="ARBA00022695"/>
    </source>
</evidence>
<dbReference type="PROSITE" id="PS51194">
    <property type="entry name" value="HELICASE_CTER"/>
    <property type="match status" value="1"/>
</dbReference>
<evidence type="ECO:0000256" key="2">
    <source>
        <dbReference type="ARBA" id="ARBA00004123"/>
    </source>
</evidence>
<evidence type="ECO:0000256" key="15">
    <source>
        <dbReference type="ARBA" id="ARBA00048988"/>
    </source>
</evidence>
<evidence type="ECO:0000256" key="17">
    <source>
        <dbReference type="ARBA" id="ARBA00074669"/>
    </source>
</evidence>
<dbReference type="InterPro" id="IPR050474">
    <property type="entry name" value="Hel308_SKI2-like"/>
</dbReference>
<dbReference type="InterPro" id="IPR014001">
    <property type="entry name" value="Helicase_ATP-bd"/>
</dbReference>
<dbReference type="GO" id="GO:0005634">
    <property type="term" value="C:nucleus"/>
    <property type="evidence" value="ECO:0007669"/>
    <property type="project" value="UniProtKB-SubCell"/>
</dbReference>
<comment type="subcellular location">
    <subcellularLocation>
        <location evidence="2">Nucleus</location>
    </subcellularLocation>
</comment>
<evidence type="ECO:0000256" key="1">
    <source>
        <dbReference type="ARBA" id="ARBA00001946"/>
    </source>
</evidence>
<dbReference type="InterPro" id="IPR046931">
    <property type="entry name" value="HTH_61"/>
</dbReference>
<dbReference type="SUPFAM" id="SSF56672">
    <property type="entry name" value="DNA/RNA polymerases"/>
    <property type="match status" value="1"/>
</dbReference>
<dbReference type="FunFam" id="3.40.50.300:FF:000813">
    <property type="entry name" value="helicase POLQ-like isoform X1"/>
    <property type="match status" value="1"/>
</dbReference>
<dbReference type="EC" id="2.7.7.7" evidence="4"/>
<dbReference type="Proteomes" id="UP000324832">
    <property type="component" value="Unassembled WGS sequence"/>
</dbReference>
<dbReference type="GO" id="GO:0016787">
    <property type="term" value="F:hydrolase activity"/>
    <property type="evidence" value="ECO:0007669"/>
    <property type="project" value="UniProtKB-KW"/>
</dbReference>
<dbReference type="PROSITE" id="PS51192">
    <property type="entry name" value="HELICASE_ATP_BIND_1"/>
    <property type="match status" value="1"/>
</dbReference>
<evidence type="ECO:0000256" key="11">
    <source>
        <dbReference type="ARBA" id="ARBA00022840"/>
    </source>
</evidence>
<dbReference type="FunFam" id="1.10.3380.20:FF:000001">
    <property type="entry name" value="DNA polymerase theta"/>
    <property type="match status" value="1"/>
</dbReference>
<keyword evidence="5" id="KW-0808">Transferase</keyword>
<protein>
    <recommendedName>
        <fullName evidence="17">DNA polymerase theta</fullName>
        <ecNumber evidence="4">2.7.7.7</ecNumber>
    </recommendedName>
</protein>
<dbReference type="Pfam" id="PF25453">
    <property type="entry name" value="DUF7898"/>
    <property type="match status" value="1"/>
</dbReference>
<dbReference type="PANTHER" id="PTHR47961">
    <property type="entry name" value="DNA POLYMERASE THETA, PUTATIVE (AFU_ORTHOLOGUE AFUA_1G05260)-RELATED"/>
    <property type="match status" value="1"/>
</dbReference>
<keyword evidence="7" id="KW-0547">Nucleotide-binding</keyword>
<feature type="domain" description="Helicase C-terminal" evidence="20">
    <location>
        <begin position="343"/>
        <end position="540"/>
    </location>
</feature>
<evidence type="ECO:0000256" key="10">
    <source>
        <dbReference type="ARBA" id="ARBA00022806"/>
    </source>
</evidence>
<dbReference type="PANTHER" id="PTHR47961:SF6">
    <property type="entry name" value="DNA-DIRECTED DNA POLYMERASE"/>
    <property type="match status" value="1"/>
</dbReference>
<comment type="cofactor">
    <cofactor evidence="1">
        <name>Mg(2+)</name>
        <dbReference type="ChEBI" id="CHEBI:18420"/>
    </cofactor>
</comment>
<keyword evidence="12" id="KW-0239">DNA-directed DNA polymerase</keyword>
<comment type="catalytic activity">
    <reaction evidence="15">
        <text>ATP + H2O = ADP + phosphate + H(+)</text>
        <dbReference type="Rhea" id="RHEA:13065"/>
        <dbReference type="ChEBI" id="CHEBI:15377"/>
        <dbReference type="ChEBI" id="CHEBI:15378"/>
        <dbReference type="ChEBI" id="CHEBI:30616"/>
        <dbReference type="ChEBI" id="CHEBI:43474"/>
        <dbReference type="ChEBI" id="CHEBI:456216"/>
        <dbReference type="EC" id="5.6.2.4"/>
    </reaction>
</comment>
<dbReference type="GO" id="GO:0003887">
    <property type="term" value="F:DNA-directed DNA polymerase activity"/>
    <property type="evidence" value="ECO:0007669"/>
    <property type="project" value="UniProtKB-KW"/>
</dbReference>
<keyword evidence="11" id="KW-0067">ATP-binding</keyword>
<dbReference type="InterPro" id="IPR057220">
    <property type="entry name" value="DUF7898"/>
</dbReference>
<gene>
    <name evidence="21" type="ORF">LSINAPIS_LOCUS8924</name>
</gene>
<dbReference type="InterPro" id="IPR043502">
    <property type="entry name" value="DNA/RNA_pol_sf"/>
</dbReference>
<evidence type="ECO:0000256" key="9">
    <source>
        <dbReference type="ARBA" id="ARBA00022801"/>
    </source>
</evidence>
<keyword evidence="22" id="KW-1185">Reference proteome</keyword>
<dbReference type="GO" id="GO:0005524">
    <property type="term" value="F:ATP binding"/>
    <property type="evidence" value="ECO:0007669"/>
    <property type="project" value="UniProtKB-KW"/>
</dbReference>
<dbReference type="InterPro" id="IPR011545">
    <property type="entry name" value="DEAD/DEAH_box_helicase_dom"/>
</dbReference>
<dbReference type="InterPro" id="IPR048960">
    <property type="entry name" value="POLQ-like_helical"/>
</dbReference>
<name>A0A5E4QIM4_9NEOP</name>
<accession>A0A5E4QIM4</accession>
<comment type="catalytic activity">
    <reaction evidence="16">
        <text>DNA(n) + a 2'-deoxyribonucleoside 5'-triphosphate = DNA(n+1) + diphosphate</text>
        <dbReference type="Rhea" id="RHEA:22508"/>
        <dbReference type="Rhea" id="RHEA-COMP:17339"/>
        <dbReference type="Rhea" id="RHEA-COMP:17340"/>
        <dbReference type="ChEBI" id="CHEBI:33019"/>
        <dbReference type="ChEBI" id="CHEBI:61560"/>
        <dbReference type="ChEBI" id="CHEBI:173112"/>
        <dbReference type="EC" id="2.7.7.7"/>
    </reaction>
</comment>
<sequence>MAVTNYDVIDSQILAENVSFLDSCFDKSFTVLGSSLNDVKSYMSNEDKSTRKNPYSSCKLNKSLQAVKTQSSNNANTTLSPYIAISNGEYKRELKNWGLPSEIVTKYESKGINRMFEWQVECLNNPRVLLECSNLIYSAPTSAGKTLVAEILTIKTILERQKKVIIILPFVSIVREKMFYLQNILSSSGIRVEGFMGSQSPPGGLQAVHVAICTIEKANSLVNKLLDENSISDLGAIIVDELHLLGDTHRGYILELLLTKVKYVCTKLDDVHIQIIGMSATLPNLDVLAKWLDAELFVTDFRPIPLDEYCLVGNKYYDKNGEYTDNVVQIENVDESDVVLGICLDTIRNNCSVLIFCMTKNRCENLAQSIASSFFKLGCSGNEIGNILREQLRTDIIAEVLEQLTNCPVGLDQVVKNTISFGVAYHHAGLTFDERDIIEGAFKSGAIRVLVATSTLSSGVNLPARKVIIRSPVFQRQPINIQTYKQMVGRAGRMGKDTKGESILICSQAEKNIGFSLIMGRLDPVRSCIETEDKFMRAVLEMIASQSVSTKSELLLYSKCSLLFAQEDCLSSQNNLLDKSLKDLINYELIRIQTIDEESHYVATSLGKACLSSSMAPNDGLSLFCELQKARQCIVLETELHLIYLVTPYSVSSQWVDIDWMHLFTLWESLTKAMKRVGELVGVKESIIVRCLRGSSKSVSQSTLNIHKRFYTALALQDLVNEIPLSEVSTKFQCARGFLQGLQQAAATFAGMVTAFCRQLGWKNMELLVSQFQDRLHFGVHCELLELMKLSTLNGVRARTLFDAGYETISSIASADVNEIENVLHKSVPFQSEKAREEDDIIDIRKRNKIRNIWITGYCGLTSQEAAQNLIKEARKYLQLEIGVTEIKWEEKKNDSKDIFRDNISQTLTNKDVIKTDQVKEEQTSFENDKIKRNTKHDDGGNTRNESKVNLNVLPKINNTQTTVNDVHIAVNIKKETVSNIDIKSNEDNNSVFDNLSNFKRKDDIFWDSLAINDTALNNISKLQERTIAIPLKAENIINECNDHSNELCNSKKSLKDISIFSSDGDNSSLFEDSLVIDSIPKTVVDNKEALAETTAISKYITNSILDVFKNTIIDEDEDFKLVYEDDHEVQKIIDKEIYEGKQIKLTHKNPQVNQETHSLIKDFVSPLKRTHNFDSTNQTAAKKKKSRNGLQLTKNTNFTLHCKDSKCFSMEIDKIMLECYILRENDIIDNLEKIFTIVETVCIIMIKNKQSVVSTDVIGSNLFKDKLSKTVKKCSYEPLNICGLVIYINSGLCIFLDLGTVKNRQFLDQALNKALLTSGLKIIMKSVKSNLLELQKWLNCHFSSAFFDVLVAEWLLHNEDGVTNIRELTKTYCKLDLLKAKITVSSSKKSYNSLDKFEESCLKAWCVFTIAKEQEKCLLEKYLCVQDIIQIENQVLKILSNSEYQGITVDKELASQLLLDCKRSQEILQRKAYKICGYHFNFNSSKDVAKASIHLDDLQRKIESIGSLGVCTNGAGLSHVVCSIYLVHKV</sequence>